<dbReference type="InterPro" id="IPR005031">
    <property type="entry name" value="COQ10_START"/>
</dbReference>
<protein>
    <submittedName>
        <fullName evidence="3">SRPBCC family protein</fullName>
    </submittedName>
</protein>
<keyword evidence="4" id="KW-1185">Reference proteome</keyword>
<evidence type="ECO:0000313" key="4">
    <source>
        <dbReference type="Proteomes" id="UP000605361"/>
    </source>
</evidence>
<dbReference type="SUPFAM" id="SSF55961">
    <property type="entry name" value="Bet v1-like"/>
    <property type="match status" value="1"/>
</dbReference>
<organism evidence="3 4">
    <name type="scientific">Nonomuraea cypriaca</name>
    <dbReference type="NCBI Taxonomy" id="1187855"/>
    <lineage>
        <taxon>Bacteria</taxon>
        <taxon>Bacillati</taxon>
        <taxon>Actinomycetota</taxon>
        <taxon>Actinomycetes</taxon>
        <taxon>Streptosporangiales</taxon>
        <taxon>Streptosporangiaceae</taxon>
        <taxon>Nonomuraea</taxon>
    </lineage>
</organism>
<feature type="region of interest" description="Disordered" evidence="1">
    <location>
        <begin position="1"/>
        <end position="32"/>
    </location>
</feature>
<evidence type="ECO:0000259" key="2">
    <source>
        <dbReference type="Pfam" id="PF03364"/>
    </source>
</evidence>
<dbReference type="InterPro" id="IPR047137">
    <property type="entry name" value="ORF3"/>
</dbReference>
<dbReference type="InterPro" id="IPR023393">
    <property type="entry name" value="START-like_dom_sf"/>
</dbReference>
<dbReference type="AlphaFoldDB" id="A0A931F1H7"/>
<dbReference type="EMBL" id="JADOGI010000096">
    <property type="protein sequence ID" value="MBF8189622.1"/>
    <property type="molecule type" value="Genomic_DNA"/>
</dbReference>
<comment type="caution">
    <text evidence="3">The sequence shown here is derived from an EMBL/GenBank/DDBJ whole genome shotgun (WGS) entry which is preliminary data.</text>
</comment>
<proteinExistence type="predicted"/>
<accession>A0A931F1H7</accession>
<name>A0A931F1H7_9ACTN</name>
<dbReference type="PANTHER" id="PTHR33824">
    <property type="entry name" value="POLYKETIDE CYCLASE/DEHYDRASE AND LIPID TRANSPORT SUPERFAMILY PROTEIN"/>
    <property type="match status" value="1"/>
</dbReference>
<gene>
    <name evidence="3" type="ORF">ITP53_28580</name>
</gene>
<feature type="compositionally biased region" description="Basic and acidic residues" evidence="1">
    <location>
        <begin position="282"/>
        <end position="293"/>
    </location>
</feature>
<feature type="compositionally biased region" description="Basic and acidic residues" evidence="1">
    <location>
        <begin position="342"/>
        <end position="359"/>
    </location>
</feature>
<sequence length="369" mass="40949">MTEATKVAGKAVRQGQEAVRETAGTAGKALPELPTGQLTSSLQNLAAALADRALSSVTGKVEGLTGRLNDFADGGTSSLMGAITGSDKSIGASALTGAVKGILGGKGKGGKAKGKKFKATNIVETIDIGAPRRMVYDQWTEFQDFPSFMKKVENVDQESDEKLSWTAQVLWSHRTWRSTILEQVPDERIIWRSEGAKGYVDGTVSFHALTPDFTRVMMVLEYHPQGFFEHTGNLWRAQGRRARLELKHFARHVMTHVMVKPDETSEMGWRGEIHDSEVVKDHETALAEERKQAEAGAEEGEFAEEEEEPQPEVAYEEEEPEEEEREEPRRRAETVAGPPRPRRSEEEEPVRRSEEEPARPVRRGAASQR</sequence>
<dbReference type="CDD" id="cd07817">
    <property type="entry name" value="SRPBCC_8"/>
    <property type="match status" value="1"/>
</dbReference>
<feature type="domain" description="Coenzyme Q-binding protein COQ10 START" evidence="2">
    <location>
        <begin position="128"/>
        <end position="249"/>
    </location>
</feature>
<dbReference type="Proteomes" id="UP000605361">
    <property type="component" value="Unassembled WGS sequence"/>
</dbReference>
<dbReference type="Pfam" id="PF03364">
    <property type="entry name" value="Polyketide_cyc"/>
    <property type="match status" value="1"/>
</dbReference>
<dbReference type="Gene3D" id="3.30.530.20">
    <property type="match status" value="1"/>
</dbReference>
<evidence type="ECO:0000313" key="3">
    <source>
        <dbReference type="EMBL" id="MBF8189622.1"/>
    </source>
</evidence>
<reference evidence="3" key="1">
    <citation type="submission" date="2020-11" db="EMBL/GenBank/DDBJ databases">
        <title>Whole-genome analyses of Nonomuraea sp. K274.</title>
        <authorList>
            <person name="Veyisoglu A."/>
        </authorList>
    </citation>
    <scope>NUCLEOTIDE SEQUENCE</scope>
    <source>
        <strain evidence="3">K274</strain>
    </source>
</reference>
<dbReference type="RefSeq" id="WP_195898549.1">
    <property type="nucleotide sequence ID" value="NZ_JADOGI010000096.1"/>
</dbReference>
<feature type="compositionally biased region" description="Acidic residues" evidence="1">
    <location>
        <begin position="296"/>
        <end position="325"/>
    </location>
</feature>
<feature type="region of interest" description="Disordered" evidence="1">
    <location>
        <begin position="282"/>
        <end position="369"/>
    </location>
</feature>
<evidence type="ECO:0000256" key="1">
    <source>
        <dbReference type="SAM" id="MobiDB-lite"/>
    </source>
</evidence>
<dbReference type="PANTHER" id="PTHR33824:SF7">
    <property type="entry name" value="POLYKETIDE CYCLASE_DEHYDRASE AND LIPID TRANSPORT SUPERFAMILY PROTEIN"/>
    <property type="match status" value="1"/>
</dbReference>